<sequence length="113" mass="12496">MGSDCRLVSAVIADTKIVSQFHSCFFAGQTAQTGNEVNYISVSLASKAMKTLIDFHAWVLIIVKWADCHAVAVDLDAVHLSRLSGAYIGFYCFKYIQIITSSLKRKKALDFSQ</sequence>
<dbReference type="EMBL" id="AGYL01000061">
    <property type="protein sequence ID" value="ENZ58121.1"/>
    <property type="molecule type" value="Genomic_DNA"/>
</dbReference>
<keyword evidence="2" id="KW-1185">Reference proteome</keyword>
<accession>R0B138</accession>
<protein>
    <submittedName>
        <fullName evidence="1">Uncharacterized protein</fullName>
    </submittedName>
</protein>
<dbReference type="AlphaFoldDB" id="R0B138"/>
<name>R0B138_9FIRM</name>
<gene>
    <name evidence="1" type="ORF">HMPREF1083_05347</name>
</gene>
<comment type="caution">
    <text evidence="1">The sequence shown here is derived from an EMBL/GenBank/DDBJ whole genome shotgun (WGS) entry which is preliminary data.</text>
</comment>
<organism evidence="1 2">
    <name type="scientific">[Clostridium] clostridioforme 90A6</name>
    <dbReference type="NCBI Taxonomy" id="999406"/>
    <lineage>
        <taxon>Bacteria</taxon>
        <taxon>Bacillati</taxon>
        <taxon>Bacillota</taxon>
        <taxon>Clostridia</taxon>
        <taxon>Lachnospirales</taxon>
        <taxon>Lachnospiraceae</taxon>
        <taxon>Enterocloster</taxon>
    </lineage>
</organism>
<evidence type="ECO:0000313" key="2">
    <source>
        <dbReference type="Proteomes" id="UP000013180"/>
    </source>
</evidence>
<evidence type="ECO:0000313" key="1">
    <source>
        <dbReference type="EMBL" id="ENZ58121.1"/>
    </source>
</evidence>
<reference evidence="1" key="1">
    <citation type="submission" date="2013-01" db="EMBL/GenBank/DDBJ databases">
        <title>The Genome Sequence of Clostridium clostridioforme 90A6.</title>
        <authorList>
            <consortium name="The Broad Institute Genome Sequencing Platform"/>
            <person name="Earl A."/>
            <person name="Ward D."/>
            <person name="Feldgarden M."/>
            <person name="Gevers D."/>
            <person name="Courvalin P."/>
            <person name="Lambert T."/>
            <person name="Walker B."/>
            <person name="Young S.K."/>
            <person name="Zeng Q."/>
            <person name="Gargeya S."/>
            <person name="Fitzgerald M."/>
            <person name="Haas B."/>
            <person name="Abouelleil A."/>
            <person name="Alvarado L."/>
            <person name="Arachchi H.M."/>
            <person name="Berlin A.M."/>
            <person name="Chapman S.B."/>
            <person name="Dewar J."/>
            <person name="Goldberg J."/>
            <person name="Griggs A."/>
            <person name="Gujja S."/>
            <person name="Hansen M."/>
            <person name="Howarth C."/>
            <person name="Imamovic A."/>
            <person name="Larimer J."/>
            <person name="McCowan C."/>
            <person name="Murphy C."/>
            <person name="Neiman D."/>
            <person name="Pearson M."/>
            <person name="Priest M."/>
            <person name="Roberts A."/>
            <person name="Saif S."/>
            <person name="Shea T."/>
            <person name="Sisk P."/>
            <person name="Sykes S."/>
            <person name="Wortman J."/>
            <person name="Nusbaum C."/>
            <person name="Birren B."/>
        </authorList>
    </citation>
    <scope>NUCLEOTIDE SEQUENCE [LARGE SCALE GENOMIC DNA]</scope>
    <source>
        <strain evidence="1">90A6</strain>
    </source>
</reference>
<dbReference type="HOGENOM" id="CLU_2129121_0_0_9"/>
<dbReference type="Proteomes" id="UP000013180">
    <property type="component" value="Unassembled WGS sequence"/>
</dbReference>
<proteinExistence type="predicted"/>